<evidence type="ECO:0000256" key="7">
    <source>
        <dbReference type="ARBA" id="ARBA00023157"/>
    </source>
</evidence>
<gene>
    <name evidence="10" type="ORF">SeLEV6574_g07721</name>
</gene>
<dbReference type="EMBL" id="QEAM01000594">
    <property type="protein sequence ID" value="TPX38615.1"/>
    <property type="molecule type" value="Genomic_DNA"/>
</dbReference>
<organism evidence="10 11">
    <name type="scientific">Synchytrium endobioticum</name>
    <dbReference type="NCBI Taxonomy" id="286115"/>
    <lineage>
        <taxon>Eukaryota</taxon>
        <taxon>Fungi</taxon>
        <taxon>Fungi incertae sedis</taxon>
        <taxon>Chytridiomycota</taxon>
        <taxon>Chytridiomycota incertae sedis</taxon>
        <taxon>Chytridiomycetes</taxon>
        <taxon>Synchytriales</taxon>
        <taxon>Synchytriaceae</taxon>
        <taxon>Synchytrium</taxon>
    </lineage>
</organism>
<dbReference type="CDD" id="cd20270">
    <property type="entry name" value="Complex1_LYR_SDHAF3_LYRM10"/>
    <property type="match status" value="1"/>
</dbReference>
<accession>A0A507CKY5</accession>
<keyword evidence="7" id="KW-1015">Disulfide bond</keyword>
<evidence type="ECO:0000313" key="11">
    <source>
        <dbReference type="Proteomes" id="UP000320475"/>
    </source>
</evidence>
<dbReference type="AlphaFoldDB" id="A0A507CKY5"/>
<dbReference type="OrthoDB" id="17199at2759"/>
<dbReference type="PANTHER" id="PTHR12645:SF0">
    <property type="entry name" value="FAD-LINKED SULFHYDRYL OXIDASE ALR"/>
    <property type="match status" value="1"/>
</dbReference>
<dbReference type="Gene3D" id="1.20.120.310">
    <property type="entry name" value="ERV/ALR sulfhydryl oxidase domain"/>
    <property type="match status" value="1"/>
</dbReference>
<feature type="domain" description="ERV/ALR sulfhydryl oxidase" evidence="9">
    <location>
        <begin position="164"/>
        <end position="264"/>
    </location>
</feature>
<dbReference type="InterPro" id="IPR017905">
    <property type="entry name" value="ERV/ALR_sulphydryl_oxidase"/>
</dbReference>
<dbReference type="PROSITE" id="PS51324">
    <property type="entry name" value="ERV_ALR"/>
    <property type="match status" value="1"/>
</dbReference>
<dbReference type="InterPro" id="IPR036774">
    <property type="entry name" value="ERV/ALR_sulphydryl_oxid_sf"/>
</dbReference>
<comment type="caution">
    <text evidence="10">The sequence shown here is derived from an EMBL/GenBank/DDBJ whole genome shotgun (WGS) entry which is preliminary data.</text>
</comment>
<evidence type="ECO:0000313" key="10">
    <source>
        <dbReference type="EMBL" id="TPX38615.1"/>
    </source>
</evidence>
<dbReference type="GO" id="GO:0050660">
    <property type="term" value="F:flavin adenine dinucleotide binding"/>
    <property type="evidence" value="ECO:0007669"/>
    <property type="project" value="TreeGrafter"/>
</dbReference>
<dbReference type="FunFam" id="1.20.120.310:FF:000003">
    <property type="entry name" value="Sulfhydryl oxidase"/>
    <property type="match status" value="1"/>
</dbReference>
<evidence type="ECO:0000256" key="2">
    <source>
        <dbReference type="ARBA" id="ARBA00004569"/>
    </source>
</evidence>
<dbReference type="InterPro" id="IPR039799">
    <property type="entry name" value="ALR/ERV"/>
</dbReference>
<sequence length="274" mass="31315">MSKTPPVLQLYREIRRLHRRLPPAMRFLGNTYARDEFRRHKDAPPEYVHGFTAEWETYRDKLMHDIPHIQPADAGASASAERGGVDPTLLERMSDAQLGQLYVLRQTAKGEQVNDALVQTPSSDSMDPAAEQPKKPCRVCSEFKTLQKSGFKSLAPPTVTKLECPPDREALGRATWTFLHTMAAYYPESPSHEHRQRTLQFLNSFSHLYPCNHCADHLRLEIKKTPPDVASRDGLSNWLCIMHNKVNDVLEKPQFDCKRVLERWRDGPPDGSCD</sequence>
<evidence type="ECO:0000256" key="3">
    <source>
        <dbReference type="ARBA" id="ARBA00022630"/>
    </source>
</evidence>
<evidence type="ECO:0000256" key="6">
    <source>
        <dbReference type="ARBA" id="ARBA00023128"/>
    </source>
</evidence>
<keyword evidence="5 8" id="KW-0560">Oxidoreductase</keyword>
<dbReference type="VEuPathDB" id="FungiDB:SeMB42_g00941"/>
<keyword evidence="3 8" id="KW-0285">Flavoprotein</keyword>
<evidence type="ECO:0000256" key="5">
    <source>
        <dbReference type="ARBA" id="ARBA00023002"/>
    </source>
</evidence>
<dbReference type="Pfam" id="PF04777">
    <property type="entry name" value="Evr1_Alr"/>
    <property type="match status" value="1"/>
</dbReference>
<evidence type="ECO:0000259" key="9">
    <source>
        <dbReference type="PROSITE" id="PS51324"/>
    </source>
</evidence>
<protein>
    <recommendedName>
        <fullName evidence="8">Sulfhydryl oxidase</fullName>
        <ecNumber evidence="8">1.8.3.2</ecNumber>
    </recommendedName>
</protein>
<dbReference type="EC" id="1.8.3.2" evidence="8"/>
<comment type="subcellular location">
    <subcellularLocation>
        <location evidence="2">Mitochondrion intermembrane space</location>
    </subcellularLocation>
</comment>
<name>A0A507CKY5_9FUNG</name>
<dbReference type="PANTHER" id="PTHR12645">
    <property type="entry name" value="ALR/ERV"/>
    <property type="match status" value="1"/>
</dbReference>
<dbReference type="GO" id="GO:0005758">
    <property type="term" value="C:mitochondrial intermembrane space"/>
    <property type="evidence" value="ECO:0007669"/>
    <property type="project" value="UniProtKB-SubCell"/>
</dbReference>
<dbReference type="Pfam" id="PF13233">
    <property type="entry name" value="Complex1_LYR_2"/>
    <property type="match status" value="1"/>
</dbReference>
<evidence type="ECO:0000256" key="1">
    <source>
        <dbReference type="ARBA" id="ARBA00001974"/>
    </source>
</evidence>
<dbReference type="SUPFAM" id="SSF69000">
    <property type="entry name" value="FAD-dependent thiol oxidase"/>
    <property type="match status" value="1"/>
</dbReference>
<proteinExistence type="predicted"/>
<keyword evidence="6" id="KW-0496">Mitochondrion</keyword>
<evidence type="ECO:0000256" key="8">
    <source>
        <dbReference type="RuleBase" id="RU371123"/>
    </source>
</evidence>
<evidence type="ECO:0000256" key="4">
    <source>
        <dbReference type="ARBA" id="ARBA00022827"/>
    </source>
</evidence>
<dbReference type="Proteomes" id="UP000320475">
    <property type="component" value="Unassembled WGS sequence"/>
</dbReference>
<comment type="catalytic activity">
    <reaction evidence="8">
        <text>2 R'C(R)SH + O2 = R'C(R)S-S(R)CR' + H2O2</text>
        <dbReference type="Rhea" id="RHEA:17357"/>
        <dbReference type="ChEBI" id="CHEBI:15379"/>
        <dbReference type="ChEBI" id="CHEBI:16240"/>
        <dbReference type="ChEBI" id="CHEBI:16520"/>
        <dbReference type="ChEBI" id="CHEBI:17412"/>
        <dbReference type="EC" id="1.8.3.2"/>
    </reaction>
</comment>
<dbReference type="GO" id="GO:0016971">
    <property type="term" value="F:flavin-dependent sulfhydryl oxidase activity"/>
    <property type="evidence" value="ECO:0007669"/>
    <property type="project" value="InterPro"/>
</dbReference>
<comment type="cofactor">
    <cofactor evidence="1 8">
        <name>FAD</name>
        <dbReference type="ChEBI" id="CHEBI:57692"/>
    </cofactor>
</comment>
<keyword evidence="4 8" id="KW-0274">FAD</keyword>
<reference evidence="10 11" key="1">
    <citation type="journal article" date="2019" name="Sci. Rep.">
        <title>Comparative genomics of chytrid fungi reveal insights into the obligate biotrophic and pathogenic lifestyle of Synchytrium endobioticum.</title>
        <authorList>
            <person name="van de Vossenberg B.T.L.H."/>
            <person name="Warris S."/>
            <person name="Nguyen H.D.T."/>
            <person name="van Gent-Pelzer M.P.E."/>
            <person name="Joly D.L."/>
            <person name="van de Geest H.C."/>
            <person name="Bonants P.J.M."/>
            <person name="Smith D.S."/>
            <person name="Levesque C.A."/>
            <person name="van der Lee T.A.J."/>
        </authorList>
    </citation>
    <scope>NUCLEOTIDE SEQUENCE [LARGE SCALE GENOMIC DNA]</scope>
    <source>
        <strain evidence="10 11">LEV6574</strain>
    </source>
</reference>